<evidence type="ECO:0000313" key="4">
    <source>
        <dbReference type="WBParaSite" id="SBAD_0000958301-mRNA-1"/>
    </source>
</evidence>
<reference evidence="4" key="1">
    <citation type="submission" date="2016-06" db="UniProtKB">
        <authorList>
            <consortium name="WormBaseParasite"/>
        </authorList>
    </citation>
    <scope>IDENTIFICATION</scope>
</reference>
<proteinExistence type="predicted"/>
<evidence type="ECO:0000256" key="1">
    <source>
        <dbReference type="SAM" id="MobiDB-lite"/>
    </source>
</evidence>
<sequence length="116" mass="13115">MMTANVETEWQLSKSGILEAAPDCCAFKRVALTYAGQESSSRWTREVQLAVKEKKAAKAAFKKRLENKEPSTCCDMSRHARRQPLQWQKPRLILGKSSVRPHGKQSILADHPPTPR</sequence>
<reference evidence="2 3" key="2">
    <citation type="submission" date="2018-11" db="EMBL/GenBank/DDBJ databases">
        <authorList>
            <consortium name="Pathogen Informatics"/>
        </authorList>
    </citation>
    <scope>NUCLEOTIDE SEQUENCE [LARGE SCALE GENOMIC DNA]</scope>
</reference>
<dbReference type="WBParaSite" id="SBAD_0000958301-mRNA-1">
    <property type="protein sequence ID" value="SBAD_0000958301-mRNA-1"/>
    <property type="gene ID" value="SBAD_0000958301"/>
</dbReference>
<name>A0A183J054_9BILA</name>
<dbReference type="EMBL" id="UZAM01012496">
    <property type="protein sequence ID" value="VDP22127.1"/>
    <property type="molecule type" value="Genomic_DNA"/>
</dbReference>
<feature type="region of interest" description="Disordered" evidence="1">
    <location>
        <begin position="68"/>
        <end position="116"/>
    </location>
</feature>
<evidence type="ECO:0000313" key="3">
    <source>
        <dbReference type="Proteomes" id="UP000270296"/>
    </source>
</evidence>
<gene>
    <name evidence="2" type="ORF">SBAD_LOCUS9252</name>
</gene>
<keyword evidence="3" id="KW-1185">Reference proteome</keyword>
<organism evidence="4">
    <name type="scientific">Soboliphyme baturini</name>
    <dbReference type="NCBI Taxonomy" id="241478"/>
    <lineage>
        <taxon>Eukaryota</taxon>
        <taxon>Metazoa</taxon>
        <taxon>Ecdysozoa</taxon>
        <taxon>Nematoda</taxon>
        <taxon>Enoplea</taxon>
        <taxon>Dorylaimia</taxon>
        <taxon>Dioctophymatida</taxon>
        <taxon>Dioctophymatoidea</taxon>
        <taxon>Soboliphymatidae</taxon>
        <taxon>Soboliphyme</taxon>
    </lineage>
</organism>
<accession>A0A183J054</accession>
<evidence type="ECO:0000313" key="2">
    <source>
        <dbReference type="EMBL" id="VDP22127.1"/>
    </source>
</evidence>
<dbReference type="Proteomes" id="UP000270296">
    <property type="component" value="Unassembled WGS sequence"/>
</dbReference>
<protein>
    <submittedName>
        <fullName evidence="2 4">Uncharacterized protein</fullName>
    </submittedName>
</protein>
<dbReference type="AlphaFoldDB" id="A0A183J054"/>